<dbReference type="EMBL" id="MN739981">
    <property type="protein sequence ID" value="QHT81328.1"/>
    <property type="molecule type" value="Genomic_DNA"/>
</dbReference>
<dbReference type="SUPFAM" id="SSF55154">
    <property type="entry name" value="CYTH-like phosphatases"/>
    <property type="match status" value="1"/>
</dbReference>
<dbReference type="InterPro" id="IPR033469">
    <property type="entry name" value="CYTH-like_dom_sf"/>
</dbReference>
<name>A0A6C0HKX4_9ZZZZ</name>
<reference evidence="1" key="1">
    <citation type="journal article" date="2020" name="Nature">
        <title>Giant virus diversity and host interactions through global metagenomics.</title>
        <authorList>
            <person name="Schulz F."/>
            <person name="Roux S."/>
            <person name="Paez-Espino D."/>
            <person name="Jungbluth S."/>
            <person name="Walsh D.A."/>
            <person name="Denef V.J."/>
            <person name="McMahon K.D."/>
            <person name="Konstantinidis K.T."/>
            <person name="Eloe-Fadrosh E.A."/>
            <person name="Kyrpides N.C."/>
            <person name="Woyke T."/>
        </authorList>
    </citation>
    <scope>NUCLEOTIDE SEQUENCE</scope>
    <source>
        <strain evidence="1">GVMAG-M-3300023184-13</strain>
    </source>
</reference>
<dbReference type="AlphaFoldDB" id="A0A6C0HKX4"/>
<evidence type="ECO:0000313" key="1">
    <source>
        <dbReference type="EMBL" id="QHT81328.1"/>
    </source>
</evidence>
<accession>A0A6C0HKX4</accession>
<proteinExistence type="predicted"/>
<organism evidence="1">
    <name type="scientific">viral metagenome</name>
    <dbReference type="NCBI Taxonomy" id="1070528"/>
    <lineage>
        <taxon>unclassified sequences</taxon>
        <taxon>metagenomes</taxon>
        <taxon>organismal metagenomes</taxon>
    </lineage>
</organism>
<protein>
    <recommendedName>
        <fullName evidence="2">CYTH domain-containing protein</fullName>
    </recommendedName>
</protein>
<dbReference type="Gene3D" id="2.40.320.10">
    <property type="entry name" value="Hypothetical Protein Pfu-838710-001"/>
    <property type="match status" value="1"/>
</dbReference>
<evidence type="ECO:0008006" key="2">
    <source>
        <dbReference type="Google" id="ProtNLM"/>
    </source>
</evidence>
<sequence>MPKTSSHKKTSQKKTIKKKPMEVEFEARFLEIDRDSLIEKIKAAGGHQKSPLTVYRRSVFGLCDIKKGYVRVRDEGDTVTLTAKIYKDPKFPEEYELNIKDDFVNGQAFLRALNLTEKAYHETMREKWTIPHRGGKGELCEVTFDYVPGLPVYSEVECKTKPNLTKSIKMLSLNRDKMRFGGYGNVYAEYYGMSLTEINNDISSLTFGNIEEELAKYIHKNADLLQTLAKSHLEVYKRTKK</sequence>